<evidence type="ECO:0000256" key="3">
    <source>
        <dbReference type="ARBA" id="ARBA00022729"/>
    </source>
</evidence>
<comment type="subcellular location">
    <subcellularLocation>
        <location evidence="1">Periplasm</location>
    </subcellularLocation>
</comment>
<dbReference type="InterPro" id="IPR006059">
    <property type="entry name" value="SBP"/>
</dbReference>
<gene>
    <name evidence="5" type="primary">potD1</name>
    <name evidence="5" type="ORF">MCNF_13140</name>
</gene>
<dbReference type="PRINTS" id="PR00909">
    <property type="entry name" value="SPERMDNBNDNG"/>
</dbReference>
<reference evidence="5" key="1">
    <citation type="journal article" date="2019" name="Emerg. Microbes Infect.">
        <title>Comprehensive subspecies identification of 175 nontuberculous mycobacteria species based on 7547 genomic profiles.</title>
        <authorList>
            <person name="Matsumoto Y."/>
            <person name="Kinjo T."/>
            <person name="Motooka D."/>
            <person name="Nabeya D."/>
            <person name="Jung N."/>
            <person name="Uechi K."/>
            <person name="Horii T."/>
            <person name="Iida T."/>
            <person name="Fujita J."/>
            <person name="Nakamura S."/>
        </authorList>
    </citation>
    <scope>NUCLEOTIDE SEQUENCE [LARGE SCALE GENOMIC DNA]</scope>
    <source>
        <strain evidence="5">JCM 13671</strain>
    </source>
</reference>
<keyword evidence="2" id="KW-0813">Transport</keyword>
<dbReference type="GO" id="GO:0019808">
    <property type="term" value="F:polyamine binding"/>
    <property type="evidence" value="ECO:0007669"/>
    <property type="project" value="InterPro"/>
</dbReference>
<dbReference type="AlphaFoldDB" id="A0A7I7XTX9"/>
<evidence type="ECO:0000256" key="1">
    <source>
        <dbReference type="ARBA" id="ARBA00004418"/>
    </source>
</evidence>
<dbReference type="PANTHER" id="PTHR30222">
    <property type="entry name" value="SPERMIDINE/PUTRESCINE-BINDING PERIPLASMIC PROTEIN"/>
    <property type="match status" value="1"/>
</dbReference>
<dbReference type="SUPFAM" id="SSF53850">
    <property type="entry name" value="Periplasmic binding protein-like II"/>
    <property type="match status" value="1"/>
</dbReference>
<dbReference type="Gene3D" id="3.40.190.10">
    <property type="entry name" value="Periplasmic binding protein-like II"/>
    <property type="match status" value="2"/>
</dbReference>
<evidence type="ECO:0000256" key="2">
    <source>
        <dbReference type="ARBA" id="ARBA00022448"/>
    </source>
</evidence>
<accession>A0A7I7XTX9</accession>
<evidence type="ECO:0000313" key="6">
    <source>
        <dbReference type="Proteomes" id="UP000466931"/>
    </source>
</evidence>
<name>A0A7I7XTX9_9MYCO</name>
<dbReference type="Pfam" id="PF13416">
    <property type="entry name" value="SBP_bac_8"/>
    <property type="match status" value="1"/>
</dbReference>
<organism evidence="5 6">
    <name type="scientific">Mycolicibacterium confluentis</name>
    <dbReference type="NCBI Taxonomy" id="28047"/>
    <lineage>
        <taxon>Bacteria</taxon>
        <taxon>Bacillati</taxon>
        <taxon>Actinomycetota</taxon>
        <taxon>Actinomycetes</taxon>
        <taxon>Mycobacteriales</taxon>
        <taxon>Mycobacteriaceae</taxon>
        <taxon>Mycolicibacterium</taxon>
    </lineage>
</organism>
<dbReference type="InterPro" id="IPR006311">
    <property type="entry name" value="TAT_signal"/>
</dbReference>
<proteinExistence type="predicted"/>
<dbReference type="RefSeq" id="WP_085153042.1">
    <property type="nucleotide sequence ID" value="NZ_AP022612.1"/>
</dbReference>
<dbReference type="PANTHER" id="PTHR30222:SF17">
    <property type="entry name" value="SPERMIDINE_PUTRESCINE-BINDING PERIPLASMIC PROTEIN"/>
    <property type="match status" value="1"/>
</dbReference>
<reference evidence="5" key="2">
    <citation type="submission" date="2020-02" db="EMBL/GenBank/DDBJ databases">
        <authorList>
            <person name="Matsumoto Y."/>
            <person name="Motooka D."/>
            <person name="Nakamura S."/>
        </authorList>
    </citation>
    <scope>NUCLEOTIDE SEQUENCE</scope>
    <source>
        <strain evidence="5">JCM 13671</strain>
    </source>
</reference>
<keyword evidence="3" id="KW-0732">Signal</keyword>
<dbReference type="Proteomes" id="UP000466931">
    <property type="component" value="Chromosome"/>
</dbReference>
<dbReference type="PROSITE" id="PS51318">
    <property type="entry name" value="TAT"/>
    <property type="match status" value="1"/>
</dbReference>
<dbReference type="GO" id="GO:0015846">
    <property type="term" value="P:polyamine transport"/>
    <property type="evidence" value="ECO:0007669"/>
    <property type="project" value="InterPro"/>
</dbReference>
<dbReference type="EMBL" id="AP022612">
    <property type="protein sequence ID" value="BBZ32709.1"/>
    <property type="molecule type" value="Genomic_DNA"/>
</dbReference>
<keyword evidence="6" id="KW-1185">Reference proteome</keyword>
<dbReference type="InterPro" id="IPR001188">
    <property type="entry name" value="Sperm_putr-bd"/>
</dbReference>
<evidence type="ECO:0000256" key="4">
    <source>
        <dbReference type="ARBA" id="ARBA00022764"/>
    </source>
</evidence>
<evidence type="ECO:0000313" key="5">
    <source>
        <dbReference type="EMBL" id="BBZ32709.1"/>
    </source>
</evidence>
<keyword evidence="4" id="KW-0574">Periplasm</keyword>
<sequence>MTRVHTRRTFLATGGAALAGFYLAACSGGSGNTTSSTSPVTEAKVDGDLDYINWEGYISDEVISGFEQEYGVKVNQTYFSSFADLHKKLAAGQPYDVTVTASQDLPRLTQNGLLQPVNHDLFENLDQIPAAFQNPQLTDDEKLNEQIARHLGGPYAYGDAGIQWLTNRVPDPQPSYRAFWDAPEQADGHIFLFDDPTYTIGVALGALGHPVQSSDPSQIDEAAAALIELKPKLGGFTTQQSQTKVESGDSWLGFAWAGNMYLAYKELAQPETLGWAPAKEGGYSGSDFWTIPASAKHPGTATLFLDWLLRPENAKKNVDTIAYPIPTTAGLAAYADLTKDIPWLQVDEASIADFSRWTRPLDQQTAQRWQQAWTKVRAA</sequence>
<dbReference type="CDD" id="cd13590">
    <property type="entry name" value="PBP2_PotD_PotF_like"/>
    <property type="match status" value="1"/>
</dbReference>
<dbReference type="OrthoDB" id="9813777at2"/>
<protein>
    <submittedName>
        <fullName evidence="5">Putrescine-binding periplasmic protein</fullName>
    </submittedName>
</protein>
<dbReference type="GO" id="GO:0042597">
    <property type="term" value="C:periplasmic space"/>
    <property type="evidence" value="ECO:0007669"/>
    <property type="project" value="UniProtKB-SubCell"/>
</dbReference>